<dbReference type="EMBL" id="KF900885">
    <property type="protein sequence ID" value="AIF10223.1"/>
    <property type="molecule type" value="Genomic_DNA"/>
</dbReference>
<protein>
    <submittedName>
        <fullName evidence="1">Uncharacterized protein</fullName>
    </submittedName>
</protein>
<dbReference type="AlphaFoldDB" id="A0A075H8Q1"/>
<evidence type="ECO:0000313" key="1">
    <source>
        <dbReference type="EMBL" id="AIF10223.1"/>
    </source>
</evidence>
<proteinExistence type="predicted"/>
<sequence length="125" mass="15086">MRSFRLCERFYGKNLVLSTLPNCPECVAREKKALKKQYEMEAAKAEEEDKDYFMPSDRDIGSDIEIPMKLDPSTKHFICKRCGLYATREQISDIRDRLNKREFTKEDKQYDYLEWWQKSKKEKQQ</sequence>
<organism evidence="1">
    <name type="scientific">uncultured marine thaumarchaeote KM3_44_G08</name>
    <dbReference type="NCBI Taxonomy" id="1456152"/>
    <lineage>
        <taxon>Archaea</taxon>
        <taxon>Nitrososphaerota</taxon>
        <taxon>environmental samples</taxon>
    </lineage>
</organism>
<name>A0A075H8Q1_9ARCH</name>
<reference evidence="1" key="1">
    <citation type="journal article" date="2014" name="Genome Biol. Evol.">
        <title>Pangenome evidence for extensive interdomain horizontal transfer affecting lineage core and shell genes in uncultured planktonic thaumarchaeota and euryarchaeota.</title>
        <authorList>
            <person name="Deschamps P."/>
            <person name="Zivanovic Y."/>
            <person name="Moreira D."/>
            <person name="Rodriguez-Valera F."/>
            <person name="Lopez-Garcia P."/>
        </authorList>
    </citation>
    <scope>NUCLEOTIDE SEQUENCE</scope>
</reference>
<accession>A0A075H8Q1</accession>